<proteinExistence type="predicted"/>
<dbReference type="EMBL" id="FNZH01000003">
    <property type="protein sequence ID" value="SEJ38909.1"/>
    <property type="molecule type" value="Genomic_DNA"/>
</dbReference>
<dbReference type="STRING" id="1416801.SAMN05192553_103622"/>
<evidence type="ECO:0008006" key="3">
    <source>
        <dbReference type="Google" id="ProtNLM"/>
    </source>
</evidence>
<reference evidence="2" key="1">
    <citation type="submission" date="2016-10" db="EMBL/GenBank/DDBJ databases">
        <authorList>
            <person name="Varghese N."/>
            <person name="Submissions S."/>
        </authorList>
    </citation>
    <scope>NUCLEOTIDE SEQUENCE [LARGE SCALE GENOMIC DNA]</scope>
    <source>
        <strain evidence="2">IBRC-M 10761</strain>
    </source>
</reference>
<organism evidence="1 2">
    <name type="scientific">Cyclobacterium xiamenense</name>
    <dbReference type="NCBI Taxonomy" id="1297121"/>
    <lineage>
        <taxon>Bacteria</taxon>
        <taxon>Pseudomonadati</taxon>
        <taxon>Bacteroidota</taxon>
        <taxon>Cytophagia</taxon>
        <taxon>Cytophagales</taxon>
        <taxon>Cyclobacteriaceae</taxon>
        <taxon>Cyclobacterium</taxon>
    </lineage>
</organism>
<gene>
    <name evidence="1" type="ORF">SAMN05192553_103622</name>
</gene>
<sequence>MHGMDAVFKKLNFKSQENVLVVAAPESFRAPMEAMEAHTRVYEQPEEGEKIEFALIFGKTKADMETHARAVLPHLENDAVFWIAYPKKSSKNYRADYDRDNGWELLGEWRMEPVRQVAIDQDWSALRFRKVETIPKLTRKFGLLTEKPKS</sequence>
<accession>A0A1H6YCE2</accession>
<name>A0A1H6YCE2_9BACT</name>
<dbReference type="Proteomes" id="UP000199403">
    <property type="component" value="Unassembled WGS sequence"/>
</dbReference>
<evidence type="ECO:0000313" key="1">
    <source>
        <dbReference type="EMBL" id="SEJ38909.1"/>
    </source>
</evidence>
<keyword evidence="2" id="KW-1185">Reference proteome</keyword>
<protein>
    <recommendedName>
        <fullName evidence="3">DUF3052 domain-containing protein</fullName>
    </recommendedName>
</protein>
<evidence type="ECO:0000313" key="2">
    <source>
        <dbReference type="Proteomes" id="UP000199403"/>
    </source>
</evidence>
<dbReference type="AlphaFoldDB" id="A0A1H6YCE2"/>